<protein>
    <recommendedName>
        <fullName evidence="3">Activator of basal transcription 1</fullName>
    </recommendedName>
</protein>
<dbReference type="EMBL" id="AMQM01004113">
    <property type="status" value="NOT_ANNOTATED_CDS"/>
    <property type="molecule type" value="Genomic_DNA"/>
</dbReference>
<dbReference type="PANTHER" id="PTHR12311:SF7">
    <property type="entry name" value="ACTIVATOR OF BASAL TRANSCRIPTION 1"/>
    <property type="match status" value="1"/>
</dbReference>
<gene>
    <name evidence="7" type="primary">20195914</name>
    <name evidence="6" type="ORF">HELRODRAFT_125522</name>
</gene>
<accession>T1EH64</accession>
<reference evidence="8" key="1">
    <citation type="submission" date="2012-12" db="EMBL/GenBank/DDBJ databases">
        <authorList>
            <person name="Hellsten U."/>
            <person name="Grimwood J."/>
            <person name="Chapman J.A."/>
            <person name="Shapiro H."/>
            <person name="Aerts A."/>
            <person name="Otillar R.P."/>
            <person name="Terry A.Y."/>
            <person name="Boore J.L."/>
            <person name="Simakov O."/>
            <person name="Marletaz F."/>
            <person name="Cho S.-J."/>
            <person name="Edsinger-Gonzales E."/>
            <person name="Havlak P."/>
            <person name="Kuo D.-H."/>
            <person name="Larsson T."/>
            <person name="Lv J."/>
            <person name="Arendt D."/>
            <person name="Savage R."/>
            <person name="Osoegawa K."/>
            <person name="de Jong P."/>
            <person name="Lindberg D.R."/>
            <person name="Seaver E.C."/>
            <person name="Weisblat D.A."/>
            <person name="Putnam N.H."/>
            <person name="Grigoriev I.V."/>
            <person name="Rokhsar D.S."/>
        </authorList>
    </citation>
    <scope>NUCLEOTIDE SEQUENCE</scope>
</reference>
<dbReference type="KEGG" id="hro:HELRODRAFT_125522"/>
<dbReference type="GO" id="GO:0005730">
    <property type="term" value="C:nucleolus"/>
    <property type="evidence" value="ECO:0007669"/>
    <property type="project" value="UniProtKB-SubCell"/>
</dbReference>
<evidence type="ECO:0000313" key="8">
    <source>
        <dbReference type="Proteomes" id="UP000015101"/>
    </source>
</evidence>
<dbReference type="OrthoDB" id="287393at2759"/>
<dbReference type="InterPro" id="IPR035979">
    <property type="entry name" value="RBD_domain_sf"/>
</dbReference>
<keyword evidence="8" id="KW-1185">Reference proteome</keyword>
<dbReference type="AlphaFoldDB" id="T1EH64"/>
<dbReference type="InterPro" id="IPR034353">
    <property type="entry name" value="ABT1/ESF2_RRM"/>
</dbReference>
<keyword evidence="4" id="KW-0694">RNA-binding</keyword>
<dbReference type="Gene3D" id="3.30.70.330">
    <property type="match status" value="1"/>
</dbReference>
<dbReference type="InParanoid" id="T1EH64"/>
<dbReference type="EnsemblMetazoa" id="HelroT125522">
    <property type="protein sequence ID" value="HelroP125522"/>
    <property type="gene ID" value="HelroG125522"/>
</dbReference>
<dbReference type="STRING" id="6412.T1EH64"/>
<evidence type="ECO:0000256" key="5">
    <source>
        <dbReference type="ARBA" id="ARBA00023242"/>
    </source>
</evidence>
<comment type="subcellular location">
    <subcellularLocation>
        <location evidence="1">Nucleus</location>
        <location evidence="1">Nucleolus</location>
    </subcellularLocation>
</comment>
<keyword evidence="5" id="KW-0539">Nucleus</keyword>
<dbReference type="GO" id="GO:0003723">
    <property type="term" value="F:RNA binding"/>
    <property type="evidence" value="ECO:0007669"/>
    <property type="project" value="UniProtKB-KW"/>
</dbReference>
<dbReference type="GeneID" id="20195914"/>
<dbReference type="CDD" id="cd12263">
    <property type="entry name" value="RRM_ABT1_like"/>
    <property type="match status" value="1"/>
</dbReference>
<sequence length="145" mass="17193">KAKTKEKKSGVIYLSRVPTCMNVKQVCEMLSQYGAIGRVFLKPDVKYNKKNRVFEEGWIEFERKKVAKLVAFTLNNKPIGGKRRSPWFHELWNLKYLKGFKWTHLNEKLTYERAVRKQKLKLEISKAKKETDKFAAKVEKQRKSK</sequence>
<dbReference type="HOGENOM" id="CLU_054086_3_3_1"/>
<dbReference type="eggNOG" id="KOG3152">
    <property type="taxonomic scope" value="Eukaryota"/>
</dbReference>
<organism evidence="7 8">
    <name type="scientific">Helobdella robusta</name>
    <name type="common">Californian leech</name>
    <dbReference type="NCBI Taxonomy" id="6412"/>
    <lineage>
        <taxon>Eukaryota</taxon>
        <taxon>Metazoa</taxon>
        <taxon>Spiralia</taxon>
        <taxon>Lophotrochozoa</taxon>
        <taxon>Annelida</taxon>
        <taxon>Clitellata</taxon>
        <taxon>Hirudinea</taxon>
        <taxon>Rhynchobdellida</taxon>
        <taxon>Glossiphoniidae</taxon>
        <taxon>Helobdella</taxon>
    </lineage>
</organism>
<dbReference type="RefSeq" id="XP_009017139.1">
    <property type="nucleotide sequence ID" value="XM_009018891.1"/>
</dbReference>
<name>T1EH64_HELRO</name>
<reference evidence="7" key="3">
    <citation type="submission" date="2015-06" db="UniProtKB">
        <authorList>
            <consortium name="EnsemblMetazoa"/>
        </authorList>
    </citation>
    <scope>IDENTIFICATION</scope>
</reference>
<evidence type="ECO:0000256" key="4">
    <source>
        <dbReference type="ARBA" id="ARBA00022884"/>
    </source>
</evidence>
<dbReference type="FunCoup" id="T1EH64">
    <property type="interactions" value="1738"/>
</dbReference>
<evidence type="ECO:0000256" key="2">
    <source>
        <dbReference type="ARBA" id="ARBA00005819"/>
    </source>
</evidence>
<evidence type="ECO:0000313" key="7">
    <source>
        <dbReference type="EnsemblMetazoa" id="HelroP125522"/>
    </source>
</evidence>
<dbReference type="SUPFAM" id="SSF54928">
    <property type="entry name" value="RNA-binding domain, RBD"/>
    <property type="match status" value="1"/>
</dbReference>
<evidence type="ECO:0000256" key="1">
    <source>
        <dbReference type="ARBA" id="ARBA00004604"/>
    </source>
</evidence>
<dbReference type="CTD" id="20195914"/>
<dbReference type="InterPro" id="IPR039119">
    <property type="entry name" value="ABT1/Esf2"/>
</dbReference>
<dbReference type="InterPro" id="IPR012677">
    <property type="entry name" value="Nucleotide-bd_a/b_plait_sf"/>
</dbReference>
<dbReference type="EMBL" id="KB096457">
    <property type="protein sequence ID" value="ESO04560.1"/>
    <property type="molecule type" value="Genomic_DNA"/>
</dbReference>
<comment type="similarity">
    <text evidence="2">Belongs to the ESF2/ABP1 family.</text>
</comment>
<reference evidence="6 8" key="2">
    <citation type="journal article" date="2013" name="Nature">
        <title>Insights into bilaterian evolution from three spiralian genomes.</title>
        <authorList>
            <person name="Simakov O."/>
            <person name="Marletaz F."/>
            <person name="Cho S.J."/>
            <person name="Edsinger-Gonzales E."/>
            <person name="Havlak P."/>
            <person name="Hellsten U."/>
            <person name="Kuo D.H."/>
            <person name="Larsson T."/>
            <person name="Lv J."/>
            <person name="Arendt D."/>
            <person name="Savage R."/>
            <person name="Osoegawa K."/>
            <person name="de Jong P."/>
            <person name="Grimwood J."/>
            <person name="Chapman J.A."/>
            <person name="Shapiro H."/>
            <person name="Aerts A."/>
            <person name="Otillar R.P."/>
            <person name="Terry A.Y."/>
            <person name="Boore J.L."/>
            <person name="Grigoriev I.V."/>
            <person name="Lindberg D.R."/>
            <person name="Seaver E.C."/>
            <person name="Weisblat D.A."/>
            <person name="Putnam N.H."/>
            <person name="Rokhsar D.S."/>
        </authorList>
    </citation>
    <scope>NUCLEOTIDE SEQUENCE</scope>
</reference>
<dbReference type="OMA" id="AHYLQSN"/>
<dbReference type="Proteomes" id="UP000015101">
    <property type="component" value="Unassembled WGS sequence"/>
</dbReference>
<proteinExistence type="inferred from homology"/>
<dbReference type="PANTHER" id="PTHR12311">
    <property type="entry name" value="ACTIVATOR OF BASAL TRANSCRIPTION 1"/>
    <property type="match status" value="1"/>
</dbReference>
<evidence type="ECO:0000313" key="6">
    <source>
        <dbReference type="EMBL" id="ESO04560.1"/>
    </source>
</evidence>
<evidence type="ECO:0000256" key="3">
    <source>
        <dbReference type="ARBA" id="ARBA00020737"/>
    </source>
</evidence>